<dbReference type="AlphaFoldDB" id="A0A1J5HRZ9"/>
<comment type="similarity">
    <text evidence="2 8">Belongs to the peptidase S26 family.</text>
</comment>
<keyword evidence="4 7" id="KW-0645">Protease</keyword>
<evidence type="ECO:0000256" key="1">
    <source>
        <dbReference type="ARBA" id="ARBA00000677"/>
    </source>
</evidence>
<evidence type="ECO:0000256" key="7">
    <source>
        <dbReference type="RuleBase" id="RU003993"/>
    </source>
</evidence>
<gene>
    <name evidence="10" type="ORF">AUK04_03195</name>
</gene>
<dbReference type="PROSITE" id="PS00760">
    <property type="entry name" value="SPASE_I_2"/>
    <property type="match status" value="1"/>
</dbReference>
<dbReference type="GO" id="GO:0016020">
    <property type="term" value="C:membrane"/>
    <property type="evidence" value="ECO:0007669"/>
    <property type="project" value="UniProtKB-SubCell"/>
</dbReference>
<dbReference type="EMBL" id="MNZM01000078">
    <property type="protein sequence ID" value="OIP83631.1"/>
    <property type="molecule type" value="Genomic_DNA"/>
</dbReference>
<dbReference type="InterPro" id="IPR019533">
    <property type="entry name" value="Peptidase_S26"/>
</dbReference>
<reference evidence="10 11" key="1">
    <citation type="journal article" date="2016" name="Environ. Microbiol.">
        <title>Genomic resolution of a cold subsurface aquifer community provides metabolic insights for novel microbes adapted to high CO concentrations.</title>
        <authorList>
            <person name="Probst A.J."/>
            <person name="Castelle C.J."/>
            <person name="Singh A."/>
            <person name="Brown C.T."/>
            <person name="Anantharaman K."/>
            <person name="Sharon I."/>
            <person name="Hug L.A."/>
            <person name="Burstein D."/>
            <person name="Emerson J.B."/>
            <person name="Thomas B.C."/>
            <person name="Banfield J.F."/>
        </authorList>
    </citation>
    <scope>NUCLEOTIDE SEQUENCE [LARGE SCALE GENOMIC DNA]</scope>
    <source>
        <strain evidence="10">CG2_30_33_16</strain>
    </source>
</reference>
<dbReference type="Gene3D" id="2.10.109.10">
    <property type="entry name" value="Umud Fragment, subunit A"/>
    <property type="match status" value="1"/>
</dbReference>
<evidence type="ECO:0000256" key="8">
    <source>
        <dbReference type="RuleBase" id="RU362042"/>
    </source>
</evidence>
<dbReference type="PANTHER" id="PTHR43390:SF1">
    <property type="entry name" value="CHLOROPLAST PROCESSING PEPTIDASE"/>
    <property type="match status" value="1"/>
</dbReference>
<evidence type="ECO:0000256" key="5">
    <source>
        <dbReference type="ARBA" id="ARBA00022801"/>
    </source>
</evidence>
<dbReference type="InterPro" id="IPR019756">
    <property type="entry name" value="Pept_S26A_signal_pept_1_Ser-AS"/>
</dbReference>
<feature type="active site" evidence="6">
    <location>
        <position position="42"/>
    </location>
</feature>
<evidence type="ECO:0000313" key="10">
    <source>
        <dbReference type="EMBL" id="OIP83631.1"/>
    </source>
</evidence>
<comment type="caution">
    <text evidence="10">The sequence shown here is derived from an EMBL/GenBank/DDBJ whole genome shotgun (WGS) entry which is preliminary data.</text>
</comment>
<accession>A0A1J5HRZ9</accession>
<feature type="domain" description="Peptidase S26" evidence="9">
    <location>
        <begin position="12"/>
        <end position="171"/>
    </location>
</feature>
<dbReference type="InterPro" id="IPR036286">
    <property type="entry name" value="LexA/Signal_pep-like_sf"/>
</dbReference>
<feature type="transmembrane region" description="Helical" evidence="7">
    <location>
        <begin position="7"/>
        <end position="32"/>
    </location>
</feature>
<keyword evidence="5 7" id="KW-0378">Hydrolase</keyword>
<dbReference type="SUPFAM" id="SSF51306">
    <property type="entry name" value="LexA/Signal peptidase"/>
    <property type="match status" value="1"/>
</dbReference>
<evidence type="ECO:0000256" key="3">
    <source>
        <dbReference type="ARBA" id="ARBA00013208"/>
    </source>
</evidence>
<protein>
    <recommendedName>
        <fullName evidence="3 7">Signal peptidase I</fullName>
        <ecNumber evidence="3 7">3.4.21.89</ecNumber>
    </recommendedName>
</protein>
<evidence type="ECO:0000259" key="9">
    <source>
        <dbReference type="Pfam" id="PF10502"/>
    </source>
</evidence>
<evidence type="ECO:0000313" key="11">
    <source>
        <dbReference type="Proteomes" id="UP000183758"/>
    </source>
</evidence>
<dbReference type="CDD" id="cd06530">
    <property type="entry name" value="S26_SPase_I"/>
    <property type="match status" value="1"/>
</dbReference>
<keyword evidence="7" id="KW-1133">Transmembrane helix</keyword>
<organism evidence="10 11">
    <name type="scientific">Candidatus Roizmanbacteria bacterium CG2_30_33_16</name>
    <dbReference type="NCBI Taxonomy" id="1805340"/>
    <lineage>
        <taxon>Bacteria</taxon>
        <taxon>Candidatus Roizmaniibacteriota</taxon>
    </lineage>
</organism>
<dbReference type="PRINTS" id="PR00727">
    <property type="entry name" value="LEADERPTASE"/>
</dbReference>
<proteinExistence type="inferred from homology"/>
<dbReference type="GO" id="GO:0006465">
    <property type="term" value="P:signal peptide processing"/>
    <property type="evidence" value="ECO:0007669"/>
    <property type="project" value="InterPro"/>
</dbReference>
<evidence type="ECO:0000256" key="4">
    <source>
        <dbReference type="ARBA" id="ARBA00022670"/>
    </source>
</evidence>
<dbReference type="PROSITE" id="PS00761">
    <property type="entry name" value="SPASE_I_3"/>
    <property type="match status" value="1"/>
</dbReference>
<comment type="catalytic activity">
    <reaction evidence="1 7">
        <text>Cleavage of hydrophobic, N-terminal signal or leader sequences from secreted and periplasmic proteins.</text>
        <dbReference type="EC" id="3.4.21.89"/>
    </reaction>
</comment>
<dbReference type="InterPro" id="IPR019758">
    <property type="entry name" value="Pept_S26A_signal_pept_1_CS"/>
</dbReference>
<dbReference type="InterPro" id="IPR019757">
    <property type="entry name" value="Pept_S26A_signal_pept_1_Lys-AS"/>
</dbReference>
<dbReference type="GO" id="GO:0004252">
    <property type="term" value="F:serine-type endopeptidase activity"/>
    <property type="evidence" value="ECO:0007669"/>
    <property type="project" value="InterPro"/>
</dbReference>
<feature type="active site" evidence="6">
    <location>
        <position position="85"/>
    </location>
</feature>
<dbReference type="GO" id="GO:0009003">
    <property type="term" value="F:signal peptidase activity"/>
    <property type="evidence" value="ECO:0007669"/>
    <property type="project" value="UniProtKB-EC"/>
</dbReference>
<comment type="subcellular location">
    <subcellularLocation>
        <location evidence="8">Membrane</location>
        <topology evidence="8">Single-pass type II membrane protein</topology>
    </subcellularLocation>
</comment>
<dbReference type="EC" id="3.4.21.89" evidence="3 7"/>
<dbReference type="InterPro" id="IPR000223">
    <property type="entry name" value="Pept_S26A_signal_pept_1"/>
</dbReference>
<keyword evidence="7" id="KW-0472">Membrane</keyword>
<evidence type="ECO:0000256" key="2">
    <source>
        <dbReference type="ARBA" id="ARBA00009370"/>
    </source>
</evidence>
<dbReference type="Pfam" id="PF10502">
    <property type="entry name" value="Peptidase_S26"/>
    <property type="match status" value="1"/>
</dbReference>
<evidence type="ECO:0000256" key="6">
    <source>
        <dbReference type="PIRSR" id="PIRSR600223-1"/>
    </source>
</evidence>
<name>A0A1J5HRZ9_9BACT</name>
<dbReference type="NCBIfam" id="TIGR02227">
    <property type="entry name" value="sigpep_I_bact"/>
    <property type="match status" value="1"/>
</dbReference>
<sequence>MKIVKGLIEFVMEILETVVFVGSIFIVTYLFIMQPNQVKGASMEPTFLSGEYIFTSKITYKFRPMQKGDVVIFKSPKNPDIEYIKRVMGLPGDKVLVQNSEVYINGQQISENYISAKTNLWEGGFLKEGVTVTIPDGFIFVMGDNRPRSSDSREFGPIDINSIIGQVFYRYFPSNKIGPINNPIPPNLRSYSFLTYFFT</sequence>
<dbReference type="Proteomes" id="UP000183758">
    <property type="component" value="Unassembled WGS sequence"/>
</dbReference>
<dbReference type="PROSITE" id="PS00501">
    <property type="entry name" value="SPASE_I_1"/>
    <property type="match status" value="1"/>
</dbReference>
<keyword evidence="7" id="KW-0812">Transmembrane</keyword>
<dbReference type="PANTHER" id="PTHR43390">
    <property type="entry name" value="SIGNAL PEPTIDASE I"/>
    <property type="match status" value="1"/>
</dbReference>